<organism evidence="2 3">
    <name type="scientific">Anaerococcus tetradius</name>
    <dbReference type="NCBI Taxonomy" id="33036"/>
    <lineage>
        <taxon>Bacteria</taxon>
        <taxon>Bacillati</taxon>
        <taxon>Bacillota</taxon>
        <taxon>Tissierellia</taxon>
        <taxon>Tissierellales</taxon>
        <taxon>Peptoniphilaceae</taxon>
        <taxon>Anaerococcus</taxon>
    </lineage>
</organism>
<keyword evidence="1" id="KW-1133">Transmembrane helix</keyword>
<proteinExistence type="predicted"/>
<evidence type="ECO:0000313" key="3">
    <source>
        <dbReference type="Proteomes" id="UP000070383"/>
    </source>
</evidence>
<dbReference type="AlphaFoldDB" id="A0A133KFV4"/>
<gene>
    <name evidence="2" type="ORF">HMPREF3200_00737</name>
</gene>
<feature type="transmembrane region" description="Helical" evidence="1">
    <location>
        <begin position="115"/>
        <end position="133"/>
    </location>
</feature>
<name>A0A133KFV4_9FIRM</name>
<dbReference type="PATRIC" id="fig|33036.3.peg.732"/>
<evidence type="ECO:0000256" key="1">
    <source>
        <dbReference type="SAM" id="Phobius"/>
    </source>
</evidence>
<accession>A0A133KFV4</accession>
<dbReference type="EMBL" id="LRPM01000025">
    <property type="protein sequence ID" value="KWZ78441.1"/>
    <property type="molecule type" value="Genomic_DNA"/>
</dbReference>
<protein>
    <submittedName>
        <fullName evidence="2">Uncharacterized protein</fullName>
    </submittedName>
</protein>
<dbReference type="Proteomes" id="UP000070383">
    <property type="component" value="Unassembled WGS sequence"/>
</dbReference>
<dbReference type="STRING" id="33036.HMPREF3200_00737"/>
<keyword evidence="3" id="KW-1185">Reference proteome</keyword>
<evidence type="ECO:0000313" key="2">
    <source>
        <dbReference type="EMBL" id="KWZ78441.1"/>
    </source>
</evidence>
<sequence>MISKELEKKREKFLIRVLITSAILILALSMEALMMAKDVDVYRSFLLKNPGLSFDEYINSVMFNLFIRVLSPLVISLYTFFTVKKFGVNFFYKVFFSGMTVIEIINLILQFKIGSIFYYVAIILNFILLFIIAREERV</sequence>
<comment type="caution">
    <text evidence="2">The sequence shown here is derived from an EMBL/GenBank/DDBJ whole genome shotgun (WGS) entry which is preliminary data.</text>
</comment>
<feature type="transmembrane region" description="Helical" evidence="1">
    <location>
        <begin position="90"/>
        <end position="109"/>
    </location>
</feature>
<feature type="transmembrane region" description="Helical" evidence="1">
    <location>
        <begin position="60"/>
        <end position="83"/>
    </location>
</feature>
<keyword evidence="1" id="KW-0812">Transmembrane</keyword>
<dbReference type="OrthoDB" id="1690910at2"/>
<reference evidence="3" key="1">
    <citation type="submission" date="2016-01" db="EMBL/GenBank/DDBJ databases">
        <authorList>
            <person name="Mitreva M."/>
            <person name="Pepin K.H."/>
            <person name="Mihindukulasuriya K.A."/>
            <person name="Fulton R."/>
            <person name="Fronick C."/>
            <person name="O'Laughlin M."/>
            <person name="Miner T."/>
            <person name="Herter B."/>
            <person name="Rosa B.A."/>
            <person name="Cordes M."/>
            <person name="Tomlinson C."/>
            <person name="Wollam A."/>
            <person name="Palsikar V.B."/>
            <person name="Mardis E.R."/>
            <person name="Wilson R.K."/>
        </authorList>
    </citation>
    <scope>NUCLEOTIDE SEQUENCE [LARGE SCALE GENOMIC DNA]</scope>
    <source>
        <strain evidence="3">MJR8151</strain>
    </source>
</reference>
<keyword evidence="1" id="KW-0472">Membrane</keyword>